<dbReference type="PANTHER" id="PTHR42759:SF1">
    <property type="entry name" value="MAGNESIUM-CHELATASE SUBUNIT CHLD"/>
    <property type="match status" value="1"/>
</dbReference>
<dbReference type="InterPro" id="IPR011704">
    <property type="entry name" value="ATPase_dyneun-rel_AAA"/>
</dbReference>
<protein>
    <submittedName>
        <fullName evidence="2">MoxR family ATPase</fullName>
    </submittedName>
</protein>
<organism evidence="2 3">
    <name type="scientific">Candidatus Doriopsillibacter californiensis</name>
    <dbReference type="NCBI Taxonomy" id="2970740"/>
    <lineage>
        <taxon>Bacteria</taxon>
        <taxon>Pseudomonadati</taxon>
        <taxon>Pseudomonadota</taxon>
        <taxon>Gammaproteobacteria</taxon>
        <taxon>Candidatus Tethybacterales</taxon>
        <taxon>Candidatus Persebacteraceae</taxon>
        <taxon>Candidatus Doriopsillibacter</taxon>
    </lineage>
</organism>
<dbReference type="PANTHER" id="PTHR42759">
    <property type="entry name" value="MOXR FAMILY PROTEIN"/>
    <property type="match status" value="1"/>
</dbReference>
<keyword evidence="3" id="KW-1185">Reference proteome</keyword>
<dbReference type="InterPro" id="IPR027417">
    <property type="entry name" value="P-loop_NTPase"/>
</dbReference>
<dbReference type="EMBL" id="JANQAO010000003">
    <property type="protein sequence ID" value="MDM5147775.1"/>
    <property type="molecule type" value="Genomic_DNA"/>
</dbReference>
<gene>
    <name evidence="2" type="ORF">NQX30_05260</name>
</gene>
<proteinExistence type="predicted"/>
<accession>A0ABT7QMG7</accession>
<evidence type="ECO:0000313" key="3">
    <source>
        <dbReference type="Proteomes" id="UP001168167"/>
    </source>
</evidence>
<name>A0ABT7QMG7_9GAMM</name>
<evidence type="ECO:0000313" key="2">
    <source>
        <dbReference type="EMBL" id="MDM5147775.1"/>
    </source>
</evidence>
<feature type="domain" description="ATPase dynein-related AAA" evidence="1">
    <location>
        <begin position="40"/>
        <end position="191"/>
    </location>
</feature>
<dbReference type="Proteomes" id="UP001168167">
    <property type="component" value="Unassembled WGS sequence"/>
</dbReference>
<dbReference type="Gene3D" id="3.40.50.300">
    <property type="entry name" value="P-loop containing nucleotide triphosphate hydrolases"/>
    <property type="match status" value="1"/>
</dbReference>
<comment type="caution">
    <text evidence="2">The sequence shown here is derived from an EMBL/GenBank/DDBJ whole genome shotgun (WGS) entry which is preliminary data.</text>
</comment>
<dbReference type="Pfam" id="PF07728">
    <property type="entry name" value="AAA_5"/>
    <property type="match status" value="1"/>
</dbReference>
<dbReference type="CDD" id="cd00009">
    <property type="entry name" value="AAA"/>
    <property type="match status" value="1"/>
</dbReference>
<reference evidence="2" key="2">
    <citation type="journal article" date="2023" name="Microbiome">
        <title>Synthase-selected sorting approach identifies a beta-lactone synthase in a nudibranch symbiotic bacterium.</title>
        <authorList>
            <person name="Dzunkova M."/>
            <person name="La Clair J.J."/>
            <person name="Tyml T."/>
            <person name="Doud D."/>
            <person name="Schulz F."/>
            <person name="Piquer-Esteban S."/>
            <person name="Porcel Sanchis D."/>
            <person name="Osborn A."/>
            <person name="Robinson D."/>
            <person name="Louie K.B."/>
            <person name="Bowen B.P."/>
            <person name="Bowers R.M."/>
            <person name="Lee J."/>
            <person name="Arnau V."/>
            <person name="Diaz-Villanueva W."/>
            <person name="Stepanauskas R."/>
            <person name="Gosliner T."/>
            <person name="Date S.V."/>
            <person name="Northen T.R."/>
            <person name="Cheng J.F."/>
            <person name="Burkart M.D."/>
            <person name="Woyke T."/>
        </authorList>
    </citation>
    <scope>NUCLEOTIDE SEQUENCE</scope>
    <source>
        <strain evidence="2">Df01</strain>
    </source>
</reference>
<dbReference type="SUPFAM" id="SSF52540">
    <property type="entry name" value="P-loop containing nucleoside triphosphate hydrolases"/>
    <property type="match status" value="1"/>
</dbReference>
<dbReference type="InterPro" id="IPR050764">
    <property type="entry name" value="CbbQ/NirQ/NorQ/GpvN"/>
</dbReference>
<reference evidence="2" key="1">
    <citation type="submission" date="2022-08" db="EMBL/GenBank/DDBJ databases">
        <authorList>
            <person name="Dzunkova M."/>
            <person name="La Clair J."/>
            <person name="Tyml T."/>
            <person name="Doud D."/>
            <person name="Schulz F."/>
            <person name="Piquer S."/>
            <person name="Porcel Sanchis D."/>
            <person name="Osborn A."/>
            <person name="Robinson D."/>
            <person name="Louie K.B."/>
            <person name="Bowen B.P."/>
            <person name="Bowers R."/>
            <person name="Lee J."/>
            <person name="Arnau Llombart V."/>
            <person name="Diaz Villanueva W."/>
            <person name="Gosliner T."/>
            <person name="Northen T."/>
            <person name="Cheng J.-F."/>
            <person name="Burkart M.D."/>
            <person name="Woyke T."/>
        </authorList>
    </citation>
    <scope>NUCLEOTIDE SEQUENCE</scope>
    <source>
        <strain evidence="2">Df01</strain>
    </source>
</reference>
<sequence length="295" mass="33237">MSSQHFASVDETITSLATHHYLASRPLAVSVFLASAMHRPLFLEGDAGVGKTAVAKTLATALNRPLVRLQCYEGIDASTALYDWDYPRQLLAARLQQHDSITSNALYSDEFLLRRPLLQALTPADGEPAPVLLIDEIDRADEPFEAFLLEFLAEWQISIPEYGTIRAKEVPLTILTSNRTREVHDALKRRCLYHWVEFPGPRREAEIIRLHYPDIGEALTSQIVAFVHRLRALDVHKLPGIAETMDWAHAITRLERDTLDAETVDETLGALLKYQDDLNLVRQQGLSDLLNGHDE</sequence>
<evidence type="ECO:0000259" key="1">
    <source>
        <dbReference type="Pfam" id="PF07728"/>
    </source>
</evidence>